<reference evidence="11" key="1">
    <citation type="submission" date="2020-06" db="EMBL/GenBank/DDBJ databases">
        <authorList>
            <person name="Li T."/>
            <person name="Hu X."/>
            <person name="Zhang T."/>
            <person name="Song X."/>
            <person name="Zhang H."/>
            <person name="Dai N."/>
            <person name="Sheng W."/>
            <person name="Hou X."/>
            <person name="Wei L."/>
        </authorList>
    </citation>
    <scope>NUCLEOTIDE SEQUENCE</scope>
    <source>
        <strain evidence="11">KEN8</strain>
        <tissue evidence="11">Leaf</tissue>
    </source>
</reference>
<dbReference type="SUPFAM" id="SSF57850">
    <property type="entry name" value="RING/U-box"/>
    <property type="match status" value="1"/>
</dbReference>
<evidence type="ECO:0000256" key="8">
    <source>
        <dbReference type="PROSITE-ProRule" id="PRU00175"/>
    </source>
</evidence>
<dbReference type="InterPro" id="IPR045191">
    <property type="entry name" value="MBR1/2-like"/>
</dbReference>
<gene>
    <name evidence="11" type="ORF">Scaly_2822400</name>
</gene>
<evidence type="ECO:0000256" key="3">
    <source>
        <dbReference type="ARBA" id="ARBA00022679"/>
    </source>
</evidence>
<dbReference type="SMART" id="SM00184">
    <property type="entry name" value="RING"/>
    <property type="match status" value="1"/>
</dbReference>
<evidence type="ECO:0000313" key="11">
    <source>
        <dbReference type="EMBL" id="KAL0285337.1"/>
    </source>
</evidence>
<name>A0AAW2IU43_9LAMI</name>
<dbReference type="EMBL" id="JACGWM010001948">
    <property type="protein sequence ID" value="KAL0285337.1"/>
    <property type="molecule type" value="Genomic_DNA"/>
</dbReference>
<feature type="compositionally biased region" description="Polar residues" evidence="9">
    <location>
        <begin position="50"/>
        <end position="68"/>
    </location>
</feature>
<dbReference type="InterPro" id="IPR001841">
    <property type="entry name" value="Znf_RING"/>
</dbReference>
<dbReference type="AlphaFoldDB" id="A0AAW2IU43"/>
<organism evidence="11">
    <name type="scientific">Sesamum calycinum</name>
    <dbReference type="NCBI Taxonomy" id="2727403"/>
    <lineage>
        <taxon>Eukaryota</taxon>
        <taxon>Viridiplantae</taxon>
        <taxon>Streptophyta</taxon>
        <taxon>Embryophyta</taxon>
        <taxon>Tracheophyta</taxon>
        <taxon>Spermatophyta</taxon>
        <taxon>Magnoliopsida</taxon>
        <taxon>eudicotyledons</taxon>
        <taxon>Gunneridae</taxon>
        <taxon>Pentapetalae</taxon>
        <taxon>asterids</taxon>
        <taxon>lamiids</taxon>
        <taxon>Lamiales</taxon>
        <taxon>Pedaliaceae</taxon>
        <taxon>Sesamum</taxon>
    </lineage>
</organism>
<dbReference type="GO" id="GO:0008270">
    <property type="term" value="F:zinc ion binding"/>
    <property type="evidence" value="ECO:0007669"/>
    <property type="project" value="UniProtKB-KW"/>
</dbReference>
<evidence type="ECO:0000256" key="2">
    <source>
        <dbReference type="ARBA" id="ARBA00012483"/>
    </source>
</evidence>
<dbReference type="GO" id="GO:0061630">
    <property type="term" value="F:ubiquitin protein ligase activity"/>
    <property type="evidence" value="ECO:0007669"/>
    <property type="project" value="UniProtKB-EC"/>
</dbReference>
<feature type="region of interest" description="Disordered" evidence="9">
    <location>
        <begin position="1"/>
        <end position="21"/>
    </location>
</feature>
<dbReference type="Pfam" id="PF13639">
    <property type="entry name" value="zf-RING_2"/>
    <property type="match status" value="1"/>
</dbReference>
<evidence type="ECO:0000256" key="5">
    <source>
        <dbReference type="ARBA" id="ARBA00022771"/>
    </source>
</evidence>
<reference evidence="11" key="2">
    <citation type="journal article" date="2024" name="Plant">
        <title>Genomic evolution and insights into agronomic trait innovations of Sesamum species.</title>
        <authorList>
            <person name="Miao H."/>
            <person name="Wang L."/>
            <person name="Qu L."/>
            <person name="Liu H."/>
            <person name="Sun Y."/>
            <person name="Le M."/>
            <person name="Wang Q."/>
            <person name="Wei S."/>
            <person name="Zheng Y."/>
            <person name="Lin W."/>
            <person name="Duan Y."/>
            <person name="Cao H."/>
            <person name="Xiong S."/>
            <person name="Wang X."/>
            <person name="Wei L."/>
            <person name="Li C."/>
            <person name="Ma Q."/>
            <person name="Ju M."/>
            <person name="Zhao R."/>
            <person name="Li G."/>
            <person name="Mu C."/>
            <person name="Tian Q."/>
            <person name="Mei H."/>
            <person name="Zhang T."/>
            <person name="Gao T."/>
            <person name="Zhang H."/>
        </authorList>
    </citation>
    <scope>NUCLEOTIDE SEQUENCE</scope>
    <source>
        <strain evidence="11">KEN8</strain>
    </source>
</reference>
<keyword evidence="5 8" id="KW-0863">Zinc-finger</keyword>
<dbReference type="PANTHER" id="PTHR22937:SF163">
    <property type="entry name" value="RING-TYPE E3 UBIQUITIN TRANSFERASE"/>
    <property type="match status" value="1"/>
</dbReference>
<dbReference type="InterPro" id="IPR013083">
    <property type="entry name" value="Znf_RING/FYVE/PHD"/>
</dbReference>
<keyword evidence="7" id="KW-0862">Zinc</keyword>
<protein>
    <recommendedName>
        <fullName evidence="2">RING-type E3 ubiquitin transferase</fullName>
        <ecNumber evidence="2">2.3.2.27</ecNumber>
    </recommendedName>
</protein>
<accession>A0AAW2IU43</accession>
<evidence type="ECO:0000256" key="6">
    <source>
        <dbReference type="ARBA" id="ARBA00022786"/>
    </source>
</evidence>
<evidence type="ECO:0000256" key="4">
    <source>
        <dbReference type="ARBA" id="ARBA00022723"/>
    </source>
</evidence>
<dbReference type="Gene3D" id="3.30.40.10">
    <property type="entry name" value="Zinc/RING finger domain, C3HC4 (zinc finger)"/>
    <property type="match status" value="1"/>
</dbReference>
<feature type="domain" description="RING-type" evidence="10">
    <location>
        <begin position="135"/>
        <end position="177"/>
    </location>
</feature>
<dbReference type="PROSITE" id="PS50089">
    <property type="entry name" value="ZF_RING_2"/>
    <property type="match status" value="1"/>
</dbReference>
<sequence>MADSMSSQHPHQVHSAAEPGGVWRLAPSWPPRCRSTYQDLRHLHAPPARTSGSYNHSNQAASATQSTRGNHRRRVVHLHRVIYNLPSPAGTERRLRHVPTPARRDRGLSEELILKNLRTRSCRAEVGDQEEHGICVVCQDDTRQGNHAIRVLDCGHDYHACCITRWLREKNICPLCKAIALHVDDDRCGLLV</sequence>
<feature type="region of interest" description="Disordered" evidence="9">
    <location>
        <begin position="45"/>
        <end position="73"/>
    </location>
</feature>
<comment type="caution">
    <text evidence="11">The sequence shown here is derived from an EMBL/GenBank/DDBJ whole genome shotgun (WGS) entry which is preliminary data.</text>
</comment>
<proteinExistence type="predicted"/>
<feature type="compositionally biased region" description="Polar residues" evidence="9">
    <location>
        <begin position="1"/>
        <end position="10"/>
    </location>
</feature>
<keyword evidence="6" id="KW-0833">Ubl conjugation pathway</keyword>
<keyword evidence="3" id="KW-0808">Transferase</keyword>
<comment type="catalytic activity">
    <reaction evidence="1">
        <text>S-ubiquitinyl-[E2 ubiquitin-conjugating enzyme]-L-cysteine + [acceptor protein]-L-lysine = [E2 ubiquitin-conjugating enzyme]-L-cysteine + N(6)-ubiquitinyl-[acceptor protein]-L-lysine.</text>
        <dbReference type="EC" id="2.3.2.27"/>
    </reaction>
</comment>
<dbReference type="PANTHER" id="PTHR22937">
    <property type="entry name" value="E3 UBIQUITIN-PROTEIN LIGASE RNF165"/>
    <property type="match status" value="1"/>
</dbReference>
<dbReference type="EC" id="2.3.2.27" evidence="2"/>
<evidence type="ECO:0000256" key="9">
    <source>
        <dbReference type="SAM" id="MobiDB-lite"/>
    </source>
</evidence>
<evidence type="ECO:0000256" key="7">
    <source>
        <dbReference type="ARBA" id="ARBA00022833"/>
    </source>
</evidence>
<evidence type="ECO:0000256" key="1">
    <source>
        <dbReference type="ARBA" id="ARBA00000900"/>
    </source>
</evidence>
<evidence type="ECO:0000259" key="10">
    <source>
        <dbReference type="PROSITE" id="PS50089"/>
    </source>
</evidence>
<keyword evidence="4" id="KW-0479">Metal-binding</keyword>